<evidence type="ECO:0000313" key="2">
    <source>
        <dbReference type="EMBL" id="KAF2827328.1"/>
    </source>
</evidence>
<dbReference type="OrthoDB" id="4127862at2759"/>
<reference evidence="2" key="1">
    <citation type="journal article" date="2020" name="Stud. Mycol.">
        <title>101 Dothideomycetes genomes: a test case for predicting lifestyles and emergence of pathogens.</title>
        <authorList>
            <person name="Haridas S."/>
            <person name="Albert R."/>
            <person name="Binder M."/>
            <person name="Bloem J."/>
            <person name="Labutti K."/>
            <person name="Salamov A."/>
            <person name="Andreopoulos B."/>
            <person name="Baker S."/>
            <person name="Barry K."/>
            <person name="Bills G."/>
            <person name="Bluhm B."/>
            <person name="Cannon C."/>
            <person name="Castanera R."/>
            <person name="Culley D."/>
            <person name="Daum C."/>
            <person name="Ezra D."/>
            <person name="Gonzalez J."/>
            <person name="Henrissat B."/>
            <person name="Kuo A."/>
            <person name="Liang C."/>
            <person name="Lipzen A."/>
            <person name="Lutzoni F."/>
            <person name="Magnuson J."/>
            <person name="Mondo S."/>
            <person name="Nolan M."/>
            <person name="Ohm R."/>
            <person name="Pangilinan J."/>
            <person name="Park H.-J."/>
            <person name="Ramirez L."/>
            <person name="Alfaro M."/>
            <person name="Sun H."/>
            <person name="Tritt A."/>
            <person name="Yoshinaga Y."/>
            <person name="Zwiers L.-H."/>
            <person name="Turgeon B."/>
            <person name="Goodwin S."/>
            <person name="Spatafora J."/>
            <person name="Crous P."/>
            <person name="Grigoriev I."/>
        </authorList>
    </citation>
    <scope>NUCLEOTIDE SEQUENCE</scope>
    <source>
        <strain evidence="2">CBS 113818</strain>
    </source>
</reference>
<feature type="region of interest" description="Disordered" evidence="1">
    <location>
        <begin position="155"/>
        <end position="195"/>
    </location>
</feature>
<protein>
    <submittedName>
        <fullName evidence="2">Uncharacterized protein</fullName>
    </submittedName>
</protein>
<feature type="compositionally biased region" description="Basic residues" evidence="1">
    <location>
        <begin position="1"/>
        <end position="10"/>
    </location>
</feature>
<evidence type="ECO:0000313" key="3">
    <source>
        <dbReference type="Proteomes" id="UP000799424"/>
    </source>
</evidence>
<feature type="compositionally biased region" description="Polar residues" evidence="1">
    <location>
        <begin position="183"/>
        <end position="195"/>
    </location>
</feature>
<proteinExistence type="predicted"/>
<keyword evidence="3" id="KW-1185">Reference proteome</keyword>
<feature type="compositionally biased region" description="Low complexity" evidence="1">
    <location>
        <begin position="12"/>
        <end position="28"/>
    </location>
</feature>
<evidence type="ECO:0000256" key="1">
    <source>
        <dbReference type="SAM" id="MobiDB-lite"/>
    </source>
</evidence>
<accession>A0A6A7A3F3</accession>
<name>A0A6A7A3F3_9PLEO</name>
<dbReference type="Proteomes" id="UP000799424">
    <property type="component" value="Unassembled WGS sequence"/>
</dbReference>
<dbReference type="EMBL" id="MU006224">
    <property type="protein sequence ID" value="KAF2827328.1"/>
    <property type="molecule type" value="Genomic_DNA"/>
</dbReference>
<sequence>MSLRKMKSKFFSRSNAPPSSMVSSTSNSQNARGHPPMPATRERLRISAIAPPKIQKSQKQPPQVALITNEMIRELRELIRYRYALDCKIWDLGWKVRWYQRDTVEADMRRSDAALENIRSTLEGWDKEQYFATKDEYAKFKEIKIRIFQSQTRKWSEEPPWVKSDSEQGDGLHGRDGRPHPSLRSSMNGRYSNGN</sequence>
<feature type="compositionally biased region" description="Basic and acidic residues" evidence="1">
    <location>
        <begin position="164"/>
        <end position="179"/>
    </location>
</feature>
<organism evidence="2 3">
    <name type="scientific">Ophiobolus disseminans</name>
    <dbReference type="NCBI Taxonomy" id="1469910"/>
    <lineage>
        <taxon>Eukaryota</taxon>
        <taxon>Fungi</taxon>
        <taxon>Dikarya</taxon>
        <taxon>Ascomycota</taxon>
        <taxon>Pezizomycotina</taxon>
        <taxon>Dothideomycetes</taxon>
        <taxon>Pleosporomycetidae</taxon>
        <taxon>Pleosporales</taxon>
        <taxon>Pleosporineae</taxon>
        <taxon>Phaeosphaeriaceae</taxon>
        <taxon>Ophiobolus</taxon>
    </lineage>
</organism>
<dbReference type="AlphaFoldDB" id="A0A6A7A3F3"/>
<feature type="region of interest" description="Disordered" evidence="1">
    <location>
        <begin position="1"/>
        <end position="39"/>
    </location>
</feature>
<gene>
    <name evidence="2" type="ORF">CC86DRAFT_209578</name>
</gene>